<keyword evidence="1" id="KW-0732">Signal</keyword>
<evidence type="ECO:0000313" key="2">
    <source>
        <dbReference type="EMBL" id="OAG12653.1"/>
    </source>
</evidence>
<reference evidence="2 3" key="1">
    <citation type="submission" date="2016-05" db="EMBL/GenBank/DDBJ databases">
        <title>Comparative analysis of secretome profiles of manganese(II)-oxidizing ascomycete fungi.</title>
        <authorList>
            <consortium name="DOE Joint Genome Institute"/>
            <person name="Zeiner C.A."/>
            <person name="Purvine S.O."/>
            <person name="Zink E.M."/>
            <person name="Wu S."/>
            <person name="Pasa-Tolic L."/>
            <person name="Chaput D.L."/>
            <person name="Haridas S."/>
            <person name="Grigoriev I.V."/>
            <person name="Santelli C.M."/>
            <person name="Hansel C.M."/>
        </authorList>
    </citation>
    <scope>NUCLEOTIDE SEQUENCE [LARGE SCALE GENOMIC DNA]</scope>
    <source>
        <strain evidence="2 3">AP3s5-JAC2a</strain>
    </source>
</reference>
<organism evidence="2 3">
    <name type="scientific">Paraphaeosphaeria sporulosa</name>
    <dbReference type="NCBI Taxonomy" id="1460663"/>
    <lineage>
        <taxon>Eukaryota</taxon>
        <taxon>Fungi</taxon>
        <taxon>Dikarya</taxon>
        <taxon>Ascomycota</taxon>
        <taxon>Pezizomycotina</taxon>
        <taxon>Dothideomycetes</taxon>
        <taxon>Pleosporomycetidae</taxon>
        <taxon>Pleosporales</taxon>
        <taxon>Massarineae</taxon>
        <taxon>Didymosphaeriaceae</taxon>
        <taxon>Paraphaeosphaeria</taxon>
    </lineage>
</organism>
<proteinExistence type="predicted"/>
<feature type="chain" id="PRO_5008058770" description="Nucleotide-diphospho-sugar transferase" evidence="1">
    <location>
        <begin position="33"/>
        <end position="278"/>
    </location>
</feature>
<dbReference type="InParanoid" id="A0A177CYS9"/>
<dbReference type="Proteomes" id="UP000077069">
    <property type="component" value="Unassembled WGS sequence"/>
</dbReference>
<dbReference type="RefSeq" id="XP_018043018.1">
    <property type="nucleotide sequence ID" value="XM_018182428.1"/>
</dbReference>
<dbReference type="Gene3D" id="3.90.550.10">
    <property type="entry name" value="Spore Coat Polysaccharide Biosynthesis Protein SpsA, Chain A"/>
    <property type="match status" value="1"/>
</dbReference>
<dbReference type="OrthoDB" id="2014201at2759"/>
<accession>A0A177CYS9</accession>
<dbReference type="InterPro" id="IPR029044">
    <property type="entry name" value="Nucleotide-diphossugar_trans"/>
</dbReference>
<keyword evidence="3" id="KW-1185">Reference proteome</keyword>
<dbReference type="AlphaFoldDB" id="A0A177CYS9"/>
<evidence type="ECO:0000256" key="1">
    <source>
        <dbReference type="SAM" id="SignalP"/>
    </source>
</evidence>
<gene>
    <name evidence="2" type="ORF">CC84DRAFT_1212168</name>
</gene>
<name>A0A177CYS9_9PLEO</name>
<dbReference type="GeneID" id="28765914"/>
<dbReference type="STRING" id="1460663.A0A177CYS9"/>
<sequence length="278" mass="31828">MIVFSERRRLTVAVFAFAATTLLFLALHQTHATEAIRVRIGIGQNRFGGTSHNRPTNDIYRTGSGFSNGSAPVLATGKERFAYVTFLSGTVDASDDLDEDYYFVATRILLWQLLHNPQTRTSGIDVVTAPSSTPVDFLHVENDEWIHAAQHRWDDVMTKLRAWEMTQYSRILMLDGDTMLRLPLDGVFDDKGAKPLATKKLSNLVTLPGEAPLPQTYLLASLSEVRDSTHDFAKGLVSIHGKWWTQPYLYENEEVKRWLRRQRWEMKGWYDTWDLRHA</sequence>
<evidence type="ECO:0008006" key="4">
    <source>
        <dbReference type="Google" id="ProtNLM"/>
    </source>
</evidence>
<feature type="signal peptide" evidence="1">
    <location>
        <begin position="1"/>
        <end position="32"/>
    </location>
</feature>
<dbReference type="SUPFAM" id="SSF53448">
    <property type="entry name" value="Nucleotide-diphospho-sugar transferases"/>
    <property type="match status" value="1"/>
</dbReference>
<evidence type="ECO:0000313" key="3">
    <source>
        <dbReference type="Proteomes" id="UP000077069"/>
    </source>
</evidence>
<protein>
    <recommendedName>
        <fullName evidence="4">Nucleotide-diphospho-sugar transferase</fullName>
    </recommendedName>
</protein>
<dbReference type="EMBL" id="KV441548">
    <property type="protein sequence ID" value="OAG12653.1"/>
    <property type="molecule type" value="Genomic_DNA"/>
</dbReference>